<proteinExistence type="predicted"/>
<sequence>MAEFHLSDADSLVIANAAWGVVGTPSEESRRASLATFFRQCELEVDKCFHLPSPPVRRERAAEDIVRIIEDLVSDPTRRREELISHGLDLGVVMLFMTGSHPPTGLAWLQTESLSNFMSRVYTTHNLTGYDAGHRRLRLRSISAANLKRHGRIRIVWTDQLSNHLRLKITSNKKILFLFSHASFLEQALKRLSDNDATMSHSMADALRLGCLHPRLLRETLMTLQVLFPAVGDDSRAMLASDISTHGLDPHLLGVFSYHYGPSEEHHRGNDVFSSADLLRVYQYWGPALNELLMEVDDPTPITRRARWADRRKSPRFTYWCTAVGICFALFFGIAATMLAAIQVWLSWCAFVEAPTMFKCHRLGPKNPPS</sequence>
<evidence type="ECO:0000313" key="2">
    <source>
        <dbReference type="EMBL" id="KAJ2905276.1"/>
    </source>
</evidence>
<keyword evidence="1" id="KW-0812">Transmembrane</keyword>
<feature type="transmembrane region" description="Helical" evidence="1">
    <location>
        <begin position="317"/>
        <end position="346"/>
    </location>
</feature>
<organism evidence="2 3">
    <name type="scientific">Zalerion maritima</name>
    <dbReference type="NCBI Taxonomy" id="339359"/>
    <lineage>
        <taxon>Eukaryota</taxon>
        <taxon>Fungi</taxon>
        <taxon>Dikarya</taxon>
        <taxon>Ascomycota</taxon>
        <taxon>Pezizomycotina</taxon>
        <taxon>Sordariomycetes</taxon>
        <taxon>Lulworthiomycetidae</taxon>
        <taxon>Lulworthiales</taxon>
        <taxon>Lulworthiaceae</taxon>
        <taxon>Zalerion</taxon>
    </lineage>
</organism>
<gene>
    <name evidence="2" type="ORF">MKZ38_005789</name>
</gene>
<evidence type="ECO:0000313" key="3">
    <source>
        <dbReference type="Proteomes" id="UP001201980"/>
    </source>
</evidence>
<dbReference type="AlphaFoldDB" id="A0AAD5RX54"/>
<protein>
    <submittedName>
        <fullName evidence="2">Uncharacterized protein</fullName>
    </submittedName>
</protein>
<accession>A0AAD5RX54</accession>
<dbReference type="EMBL" id="JAKWBI020000034">
    <property type="protein sequence ID" value="KAJ2905276.1"/>
    <property type="molecule type" value="Genomic_DNA"/>
</dbReference>
<evidence type="ECO:0000256" key="1">
    <source>
        <dbReference type="SAM" id="Phobius"/>
    </source>
</evidence>
<dbReference type="Proteomes" id="UP001201980">
    <property type="component" value="Unassembled WGS sequence"/>
</dbReference>
<reference evidence="2" key="1">
    <citation type="submission" date="2022-07" db="EMBL/GenBank/DDBJ databases">
        <title>Draft genome sequence of Zalerion maritima ATCC 34329, a (micro)plastics degrading marine fungus.</title>
        <authorList>
            <person name="Paco A."/>
            <person name="Goncalves M.F.M."/>
            <person name="Rocha-Santos T.A.P."/>
            <person name="Alves A."/>
        </authorList>
    </citation>
    <scope>NUCLEOTIDE SEQUENCE</scope>
    <source>
        <strain evidence="2">ATCC 34329</strain>
    </source>
</reference>
<comment type="caution">
    <text evidence="2">The sequence shown here is derived from an EMBL/GenBank/DDBJ whole genome shotgun (WGS) entry which is preliminary data.</text>
</comment>
<name>A0AAD5RX54_9PEZI</name>
<keyword evidence="3" id="KW-1185">Reference proteome</keyword>
<keyword evidence="1" id="KW-1133">Transmembrane helix</keyword>
<keyword evidence="1" id="KW-0472">Membrane</keyword>